<sequence>MAVRLSPEFLSGLAFGITMLLVALLGYWLDHRRRAAAHRSPRLPIHDHPTRPIVIHYHNWNHPPPIWWTSHPHPRPQIEMPRRHLLDPPPRATQGRVIEVEDQAEQPADVVVNQGV</sequence>
<evidence type="ECO:0000256" key="1">
    <source>
        <dbReference type="SAM" id="Phobius"/>
    </source>
</evidence>
<comment type="caution">
    <text evidence="2">The sequence shown here is derived from an EMBL/GenBank/DDBJ whole genome shotgun (WGS) entry which is preliminary data.</text>
</comment>
<protein>
    <submittedName>
        <fullName evidence="2">Uncharacterized protein</fullName>
    </submittedName>
</protein>
<feature type="transmembrane region" description="Helical" evidence="1">
    <location>
        <begin position="12"/>
        <end position="29"/>
    </location>
</feature>
<evidence type="ECO:0000313" key="3">
    <source>
        <dbReference type="Proteomes" id="UP000094526"/>
    </source>
</evidence>
<keyword evidence="1" id="KW-0472">Membrane</keyword>
<dbReference type="EMBL" id="LGRB01000010">
    <property type="protein sequence ID" value="OCT49572.1"/>
    <property type="molecule type" value="Genomic_DNA"/>
</dbReference>
<evidence type="ECO:0000313" key="2">
    <source>
        <dbReference type="EMBL" id="OCT49572.1"/>
    </source>
</evidence>
<gene>
    <name evidence="2" type="ORF">CLCR_07743</name>
</gene>
<keyword evidence="3" id="KW-1185">Reference proteome</keyword>
<accession>A0A1C1CM99</accession>
<organism evidence="2 3">
    <name type="scientific">Cladophialophora carrionii</name>
    <dbReference type="NCBI Taxonomy" id="86049"/>
    <lineage>
        <taxon>Eukaryota</taxon>
        <taxon>Fungi</taxon>
        <taxon>Dikarya</taxon>
        <taxon>Ascomycota</taxon>
        <taxon>Pezizomycotina</taxon>
        <taxon>Eurotiomycetes</taxon>
        <taxon>Chaetothyriomycetidae</taxon>
        <taxon>Chaetothyriales</taxon>
        <taxon>Herpotrichiellaceae</taxon>
        <taxon>Cladophialophora</taxon>
    </lineage>
</organism>
<name>A0A1C1CM99_9EURO</name>
<proteinExistence type="predicted"/>
<dbReference type="AlphaFoldDB" id="A0A1C1CM99"/>
<reference evidence="3" key="1">
    <citation type="submission" date="2015-07" db="EMBL/GenBank/DDBJ databases">
        <authorList>
            <person name="Teixeira M.M."/>
            <person name="Souza R.C."/>
            <person name="Almeida L.G."/>
            <person name="Vicente V.A."/>
            <person name="de Hoog S."/>
            <person name="Bocca A.L."/>
            <person name="de Almeida S.R."/>
            <person name="Vasconcelos A.T."/>
            <person name="Felipe M.S."/>
        </authorList>
    </citation>
    <scope>NUCLEOTIDE SEQUENCE [LARGE SCALE GENOMIC DNA]</scope>
    <source>
        <strain evidence="3">KSF</strain>
    </source>
</reference>
<keyword evidence="1" id="KW-1133">Transmembrane helix</keyword>
<keyword evidence="1" id="KW-0812">Transmembrane</keyword>
<dbReference type="VEuPathDB" id="FungiDB:CLCR_07743"/>
<dbReference type="Proteomes" id="UP000094526">
    <property type="component" value="Unassembled WGS sequence"/>
</dbReference>